<dbReference type="InterPro" id="IPR029063">
    <property type="entry name" value="SAM-dependent_MTases_sf"/>
</dbReference>
<dbReference type="InterPro" id="IPR050390">
    <property type="entry name" value="C5-Methyltransferase"/>
</dbReference>
<protein>
    <recommendedName>
        <fullName evidence="1">DNA (cytosine-5-)-methyltransferase</fullName>
        <ecNumber evidence="1">2.1.1.37</ecNumber>
    </recommendedName>
</protein>
<keyword evidence="3 7" id="KW-0808">Transferase</keyword>
<dbReference type="PANTHER" id="PTHR10629:SF54">
    <property type="entry name" value="DNA METHYLTRANSFERASE DIM-2"/>
    <property type="match status" value="1"/>
</dbReference>
<keyword evidence="2 7" id="KW-0489">Methyltransferase</keyword>
<dbReference type="InterPro" id="IPR057215">
    <property type="entry name" value="DUF7893"/>
</dbReference>
<dbReference type="Proteomes" id="UP000186583">
    <property type="component" value="Unassembled WGS sequence"/>
</dbReference>
<dbReference type="AlphaFoldDB" id="A0A1Q8S0R1"/>
<evidence type="ECO:0000259" key="6">
    <source>
        <dbReference type="Pfam" id="PF25423"/>
    </source>
</evidence>
<dbReference type="SUPFAM" id="SSF53335">
    <property type="entry name" value="S-adenosyl-L-methionine-dependent methyltransferases"/>
    <property type="match status" value="1"/>
</dbReference>
<feature type="domain" description="DUF7893" evidence="6">
    <location>
        <begin position="183"/>
        <end position="275"/>
    </location>
</feature>
<evidence type="ECO:0000313" key="8">
    <source>
        <dbReference type="Proteomes" id="UP000186583"/>
    </source>
</evidence>
<reference evidence="7 8" key="1">
    <citation type="submission" date="2016-11" db="EMBL/GenBank/DDBJ databases">
        <title>Draft Genome Assembly of Colletotrichum chlorophyti a pathogen of herbaceous plants.</title>
        <authorList>
            <person name="Gan P."/>
            <person name="Narusaka M."/>
            <person name="Tsushima A."/>
            <person name="Narusaka Y."/>
            <person name="Takano Y."/>
            <person name="Shirasu K."/>
        </authorList>
    </citation>
    <scope>NUCLEOTIDE SEQUENCE [LARGE SCALE GENOMIC DNA]</scope>
    <source>
        <strain evidence="7 8">NTL11</strain>
    </source>
</reference>
<dbReference type="Gene3D" id="3.40.50.150">
    <property type="entry name" value="Vaccinia Virus protein VP39"/>
    <property type="match status" value="1"/>
</dbReference>
<dbReference type="EC" id="2.1.1.37" evidence="1"/>
<dbReference type="OrthoDB" id="5376140at2759"/>
<feature type="region of interest" description="Disordered" evidence="5">
    <location>
        <begin position="282"/>
        <end position="312"/>
    </location>
</feature>
<dbReference type="GO" id="GO:0003886">
    <property type="term" value="F:DNA (cytosine-5-)-methyltransferase activity"/>
    <property type="evidence" value="ECO:0007669"/>
    <property type="project" value="UniProtKB-EC"/>
</dbReference>
<dbReference type="Gene3D" id="3.90.120.10">
    <property type="entry name" value="DNA Methylase, subunit A, domain 2"/>
    <property type="match status" value="1"/>
</dbReference>
<evidence type="ECO:0000256" key="4">
    <source>
        <dbReference type="ARBA" id="ARBA00022691"/>
    </source>
</evidence>
<dbReference type="PANTHER" id="PTHR10629">
    <property type="entry name" value="CYTOSINE-SPECIFIC METHYLTRANSFERASE"/>
    <property type="match status" value="1"/>
</dbReference>
<dbReference type="GO" id="GO:0005634">
    <property type="term" value="C:nucleus"/>
    <property type="evidence" value="ECO:0007669"/>
    <property type="project" value="TreeGrafter"/>
</dbReference>
<dbReference type="GO" id="GO:0032259">
    <property type="term" value="P:methylation"/>
    <property type="evidence" value="ECO:0007669"/>
    <property type="project" value="UniProtKB-KW"/>
</dbReference>
<name>A0A1Q8S0R1_9PEZI</name>
<evidence type="ECO:0000256" key="3">
    <source>
        <dbReference type="ARBA" id="ARBA00022679"/>
    </source>
</evidence>
<gene>
    <name evidence="7" type="ORF">CCHL11_02844</name>
</gene>
<organism evidence="7 8">
    <name type="scientific">Colletotrichum chlorophyti</name>
    <dbReference type="NCBI Taxonomy" id="708187"/>
    <lineage>
        <taxon>Eukaryota</taxon>
        <taxon>Fungi</taxon>
        <taxon>Dikarya</taxon>
        <taxon>Ascomycota</taxon>
        <taxon>Pezizomycotina</taxon>
        <taxon>Sordariomycetes</taxon>
        <taxon>Hypocreomycetidae</taxon>
        <taxon>Glomerellales</taxon>
        <taxon>Glomerellaceae</taxon>
        <taxon>Colletotrichum</taxon>
    </lineage>
</organism>
<accession>A0A1Q8S0R1</accession>
<evidence type="ECO:0000256" key="2">
    <source>
        <dbReference type="ARBA" id="ARBA00022603"/>
    </source>
</evidence>
<dbReference type="InterPro" id="IPR001525">
    <property type="entry name" value="C5_MeTfrase"/>
</dbReference>
<feature type="compositionally biased region" description="Low complexity" evidence="5">
    <location>
        <begin position="289"/>
        <end position="310"/>
    </location>
</feature>
<feature type="compositionally biased region" description="Polar residues" evidence="5">
    <location>
        <begin position="697"/>
        <end position="720"/>
    </location>
</feature>
<proteinExistence type="predicted"/>
<dbReference type="EMBL" id="MPGH01000044">
    <property type="protein sequence ID" value="OLN94180.1"/>
    <property type="molecule type" value="Genomic_DNA"/>
</dbReference>
<evidence type="ECO:0000256" key="5">
    <source>
        <dbReference type="SAM" id="MobiDB-lite"/>
    </source>
</evidence>
<dbReference type="Pfam" id="PF25423">
    <property type="entry name" value="DUF7893"/>
    <property type="match status" value="1"/>
</dbReference>
<evidence type="ECO:0000313" key="7">
    <source>
        <dbReference type="EMBL" id="OLN94180.1"/>
    </source>
</evidence>
<sequence>MSFFKDQFPFELNDAETLLSLDDDNIDDDYLDFGGVSSDSERECIAVKALLEEHERLKNDGHHDFIEFDLDHFAVYIDPPTHDGKSKKYPSEMRPLHHLSTRVGCNRMWFDGVLSLGEKRFFVRHVPFEELPIGNYGITEPTVGSEMWLRSSTNAKCAQEGGHDVYYRLKTPSQEYRRYHSGFLWIADLAKHVTDYLSWALDMNRLVVLRDFRFVFSNWLATVHGQSKMFVQWREQYTSTNFGTAIVANVEFIYKEACGVLGQDVSSIRLWEEIRDLTAYSGEPGRQTSSATISAVSSPSKSPASSRQDSTPMPVTIVTPYIEHLFSHLPCGMMLKALSPSATTETLRRSISVNKDPAKQGKNQSLVAAFASFIDVYRPKYGLLENVMEIIQPKGKRGEDMFSQLICAIVGLGYQARVFLLDAWNYGSPQSRSRVFLCFAAPGMRLPEMPLHSHSHYKPRMPSKNLGFLRNGEHMVKRLVMPTPFKFVSAADATSDLPDIMDGKADSCINFPDHRLAFGITRRIRTQLNIIPMRPYCMDFRKAWKDGHGIMTASERDFFPIESRRVKPGSKAWGRTAPNKVFPTITTTPAPTDARVGRLMHWSQNRILSVMEARRAQGLRDHEVILGKPADQWKIIGNSVAREVSLVLGLSLREAWLGSLVDGDEVAPNCLPPRPPNTATSEAQARSGTAPAKRPLSRSSAVDQFGSKSTKTRKAQTANGRSRKSRSGHEILHASLKAGSVALN</sequence>
<dbReference type="GO" id="GO:0003677">
    <property type="term" value="F:DNA binding"/>
    <property type="evidence" value="ECO:0007669"/>
    <property type="project" value="TreeGrafter"/>
</dbReference>
<feature type="compositionally biased region" description="Polar residues" evidence="5">
    <location>
        <begin position="677"/>
        <end position="687"/>
    </location>
</feature>
<keyword evidence="4" id="KW-0949">S-adenosyl-L-methionine</keyword>
<dbReference type="GO" id="GO:0044027">
    <property type="term" value="P:negative regulation of gene expression via chromosomal CpG island methylation"/>
    <property type="evidence" value="ECO:0007669"/>
    <property type="project" value="TreeGrafter"/>
</dbReference>
<evidence type="ECO:0000256" key="1">
    <source>
        <dbReference type="ARBA" id="ARBA00011975"/>
    </source>
</evidence>
<dbReference type="STRING" id="708187.A0A1Q8S0R1"/>
<keyword evidence="8" id="KW-1185">Reference proteome</keyword>
<comment type="caution">
    <text evidence="7">The sequence shown here is derived from an EMBL/GenBank/DDBJ whole genome shotgun (WGS) entry which is preliminary data.</text>
</comment>
<feature type="region of interest" description="Disordered" evidence="5">
    <location>
        <begin position="665"/>
        <end position="744"/>
    </location>
</feature>
<dbReference type="Pfam" id="PF00145">
    <property type="entry name" value="DNA_methylase"/>
    <property type="match status" value="1"/>
</dbReference>